<dbReference type="EMBL" id="CP069114">
    <property type="protein sequence ID" value="QSS63715.1"/>
    <property type="molecule type" value="Genomic_DNA"/>
</dbReference>
<dbReference type="Pfam" id="PF08432">
    <property type="entry name" value="Vfa1"/>
    <property type="match status" value="1"/>
</dbReference>
<dbReference type="VEuPathDB" id="FungiDB:I7I51_00774"/>
<reference evidence="1" key="1">
    <citation type="submission" date="2021-01" db="EMBL/GenBank/DDBJ databases">
        <title>Chromosome-level genome assembly of a human fungal pathogen reveals clustering of transcriptionally co-regulated genes.</title>
        <authorList>
            <person name="Voorhies M."/>
            <person name="Cohen S."/>
            <person name="Shea T.P."/>
            <person name="Petrus S."/>
            <person name="Munoz J.F."/>
            <person name="Poplawski S."/>
            <person name="Goldman W.E."/>
            <person name="Michael T."/>
            <person name="Cuomo C.A."/>
            <person name="Sil A."/>
            <person name="Beyhan S."/>
        </authorList>
    </citation>
    <scope>NUCLEOTIDE SEQUENCE</scope>
    <source>
        <strain evidence="1">WU24</strain>
    </source>
</reference>
<evidence type="ECO:0000313" key="2">
    <source>
        <dbReference type="Proteomes" id="UP000663671"/>
    </source>
</evidence>
<name>A0A8A1MCY7_AJECA</name>
<sequence length="261" mass="29299">MPQSYSDFMIWVDAKRRAQNTNKSLLSGIMEKDSLDGIKEGVTDHGIVHSTSKIRDPPSAPRHHQPLFSGCHMVWWIKLWNPLPIPRLPIVTSTEASHGLRIRESSLMVERLLSSCSTSPAQHSIFLFVCLSWKVVFRTSQPPLAGMALPNIWHHRKVAKTAARSCDICYKPSSSVLVTPDKRVSVAKHQLLCTDWVCFAKFFTFALPWFGGAGLTGFFLCLPYTSKGPWVLFADYRRGGDCGEEKKRGNGQGNRKSEARI</sequence>
<dbReference type="Proteomes" id="UP000663671">
    <property type="component" value="Chromosome 1"/>
</dbReference>
<dbReference type="AlphaFoldDB" id="A0A8A1MCY7"/>
<protein>
    <submittedName>
        <fullName evidence="1">Mitochondrial Acyl-CoA Thioesterase</fullName>
    </submittedName>
</protein>
<organism evidence="1 2">
    <name type="scientific">Ajellomyces capsulatus</name>
    <name type="common">Darling's disease fungus</name>
    <name type="synonym">Histoplasma capsulatum</name>
    <dbReference type="NCBI Taxonomy" id="5037"/>
    <lineage>
        <taxon>Eukaryota</taxon>
        <taxon>Fungi</taxon>
        <taxon>Dikarya</taxon>
        <taxon>Ascomycota</taxon>
        <taxon>Pezizomycotina</taxon>
        <taxon>Eurotiomycetes</taxon>
        <taxon>Eurotiomycetidae</taxon>
        <taxon>Onygenales</taxon>
        <taxon>Ajellomycetaceae</taxon>
        <taxon>Histoplasma</taxon>
    </lineage>
</organism>
<gene>
    <name evidence="1" type="ORF">I7I51_00774</name>
</gene>
<accession>A0A8A1MCY7</accession>
<proteinExistence type="predicted"/>
<dbReference type="OrthoDB" id="2158714at2759"/>
<dbReference type="InterPro" id="IPR013640">
    <property type="entry name" value="Vfa1"/>
</dbReference>
<evidence type="ECO:0000313" key="1">
    <source>
        <dbReference type="EMBL" id="QSS63715.1"/>
    </source>
</evidence>